<keyword evidence="2" id="KW-1185">Reference proteome</keyword>
<keyword evidence="1" id="KW-0808">Transferase</keyword>
<evidence type="ECO:0000313" key="2">
    <source>
        <dbReference type="Proteomes" id="UP000322981"/>
    </source>
</evidence>
<accession>A0A5M8FQM0</accession>
<dbReference type="AlphaFoldDB" id="A0A5M8FQM0"/>
<dbReference type="OrthoDB" id="163283at2"/>
<name>A0A5M8FQM0_9GAMM</name>
<dbReference type="GO" id="GO:0016740">
    <property type="term" value="F:transferase activity"/>
    <property type="evidence" value="ECO:0007669"/>
    <property type="project" value="UniProtKB-KW"/>
</dbReference>
<organism evidence="1 2">
    <name type="scientific">Thiohalocapsa marina</name>
    <dbReference type="NCBI Taxonomy" id="424902"/>
    <lineage>
        <taxon>Bacteria</taxon>
        <taxon>Pseudomonadati</taxon>
        <taxon>Pseudomonadota</taxon>
        <taxon>Gammaproteobacteria</taxon>
        <taxon>Chromatiales</taxon>
        <taxon>Chromatiaceae</taxon>
        <taxon>Thiohalocapsa</taxon>
    </lineage>
</organism>
<dbReference type="InterPro" id="IPR014942">
    <property type="entry name" value="AbiEii"/>
</dbReference>
<dbReference type="RefSeq" id="WP_150093281.1">
    <property type="nucleotide sequence ID" value="NZ_VWXX01000015.1"/>
</dbReference>
<proteinExistence type="predicted"/>
<protein>
    <submittedName>
        <fullName evidence="1">Nucleotidyl transferase AbiEii/AbiGii toxin family protein</fullName>
    </submittedName>
</protein>
<comment type="caution">
    <text evidence="1">The sequence shown here is derived from an EMBL/GenBank/DDBJ whole genome shotgun (WGS) entry which is preliminary data.</text>
</comment>
<dbReference type="EMBL" id="VWXX01000015">
    <property type="protein sequence ID" value="KAA6184825.1"/>
    <property type="molecule type" value="Genomic_DNA"/>
</dbReference>
<sequence>MTALKTELLPEATVSVIDKLADEAALTGFCLVGGTAMALRAGHRRSLDVDLVTFEKTLDKHGLFQAMQARGATLVTPASMISAAKINGLDLLAQVQDYVLDGVKVQCFADPQGKRYAAGVQSQPGWRFGLADLPTLFAMKSALLLKRSRSRDYFDLMWFCQHRGKTLADIVAVAQAADDGPEVPILVEHKLLGLLPLDADDEGLDPVDVGITLATIHAYFEEQVQTREIAQARALIERRQETQSDPSDAS</sequence>
<gene>
    <name evidence="1" type="ORF">F2Q65_10960</name>
</gene>
<dbReference type="Pfam" id="PF08843">
    <property type="entry name" value="AbiEii"/>
    <property type="match status" value="1"/>
</dbReference>
<dbReference type="Proteomes" id="UP000322981">
    <property type="component" value="Unassembled WGS sequence"/>
</dbReference>
<evidence type="ECO:0000313" key="1">
    <source>
        <dbReference type="EMBL" id="KAA6184825.1"/>
    </source>
</evidence>
<reference evidence="1 2" key="1">
    <citation type="submission" date="2019-09" db="EMBL/GenBank/DDBJ databases">
        <title>Whole-genome sequence of the purple sulfur bacterium Thiohalocapsa marina DSM 19078.</title>
        <authorList>
            <person name="Kyndt J.A."/>
            <person name="Meyer T.E."/>
        </authorList>
    </citation>
    <scope>NUCLEOTIDE SEQUENCE [LARGE SCALE GENOMIC DNA]</scope>
    <source>
        <strain evidence="1 2">DSM 19078</strain>
    </source>
</reference>